<evidence type="ECO:0000313" key="2">
    <source>
        <dbReference type="Proteomes" id="UP001327560"/>
    </source>
</evidence>
<proteinExistence type="predicted"/>
<reference evidence="1 2" key="1">
    <citation type="submission" date="2023-10" db="EMBL/GenBank/DDBJ databases">
        <title>Chromosome-scale genome assembly provides insights into flower coloration mechanisms of Canna indica.</title>
        <authorList>
            <person name="Li C."/>
        </authorList>
    </citation>
    <scope>NUCLEOTIDE SEQUENCE [LARGE SCALE GENOMIC DNA]</scope>
    <source>
        <tissue evidence="1">Flower</tissue>
    </source>
</reference>
<organism evidence="1 2">
    <name type="scientific">Canna indica</name>
    <name type="common">Indian-shot</name>
    <dbReference type="NCBI Taxonomy" id="4628"/>
    <lineage>
        <taxon>Eukaryota</taxon>
        <taxon>Viridiplantae</taxon>
        <taxon>Streptophyta</taxon>
        <taxon>Embryophyta</taxon>
        <taxon>Tracheophyta</taxon>
        <taxon>Spermatophyta</taxon>
        <taxon>Magnoliopsida</taxon>
        <taxon>Liliopsida</taxon>
        <taxon>Zingiberales</taxon>
        <taxon>Cannaceae</taxon>
        <taxon>Canna</taxon>
    </lineage>
</organism>
<dbReference type="AlphaFoldDB" id="A0AAQ3JZ96"/>
<name>A0AAQ3JZ96_9LILI</name>
<dbReference type="PANTHER" id="PTHR46250">
    <property type="entry name" value="MYB/SANT-LIKE DNA-BINDING DOMAIN PROTEIN-RELATED"/>
    <property type="match status" value="1"/>
</dbReference>
<keyword evidence="2" id="KW-1185">Reference proteome</keyword>
<dbReference type="EMBL" id="CP136891">
    <property type="protein sequence ID" value="WOK98098.1"/>
    <property type="molecule type" value="Genomic_DNA"/>
</dbReference>
<evidence type="ECO:0000313" key="1">
    <source>
        <dbReference type="EMBL" id="WOK98098.1"/>
    </source>
</evidence>
<gene>
    <name evidence="1" type="ORF">Cni_G06808</name>
</gene>
<dbReference type="PANTHER" id="PTHR46250:SF15">
    <property type="entry name" value="OS01G0523800 PROTEIN"/>
    <property type="match status" value="1"/>
</dbReference>
<accession>A0AAQ3JZ96</accession>
<protein>
    <submittedName>
        <fullName evidence="1">Uncharacterized protein</fullName>
    </submittedName>
</protein>
<dbReference type="Proteomes" id="UP001327560">
    <property type="component" value="Chromosome 2"/>
</dbReference>
<sequence length="96" mass="10672">MSSRNEVVAAYVATLSAMICEKDVDARILKNKHFPYYEKLSVVFGKDRATGVNVEMPLDAVERLDEEEVEVRDDVEVMDSPSSINVTASSSMTRQG</sequence>